<gene>
    <name evidence="1" type="ORF">PRUPE_7G111100</name>
</gene>
<name>M5VX18_PRUPE</name>
<evidence type="ECO:0000313" key="1">
    <source>
        <dbReference type="EMBL" id="ONH96172.1"/>
    </source>
</evidence>
<dbReference type="Proteomes" id="UP000006882">
    <property type="component" value="Chromosome G7"/>
</dbReference>
<sequence length="91" mass="10664">MCVDCRKILAHFKVLYSHSPKLNTKFETQFSSEMLWVMAKMTIERDINYTAILNCLHQIKTKGPHQNQNQANNFLQAKHADIFTPFHQNKS</sequence>
<reference evidence="1 2" key="1">
    <citation type="journal article" date="2013" name="Nat. Genet.">
        <title>The high-quality draft genome of peach (Prunus persica) identifies unique patterns of genetic diversity, domestication and genome evolution.</title>
        <authorList>
            <consortium name="International Peach Genome Initiative"/>
            <person name="Verde I."/>
            <person name="Abbott A.G."/>
            <person name="Scalabrin S."/>
            <person name="Jung S."/>
            <person name="Shu S."/>
            <person name="Marroni F."/>
            <person name="Zhebentyayeva T."/>
            <person name="Dettori M.T."/>
            <person name="Grimwood J."/>
            <person name="Cattonaro F."/>
            <person name="Zuccolo A."/>
            <person name="Rossini L."/>
            <person name="Jenkins J."/>
            <person name="Vendramin E."/>
            <person name="Meisel L.A."/>
            <person name="Decroocq V."/>
            <person name="Sosinski B."/>
            <person name="Prochnik S."/>
            <person name="Mitros T."/>
            <person name="Policriti A."/>
            <person name="Cipriani G."/>
            <person name="Dondini L."/>
            <person name="Ficklin S."/>
            <person name="Goodstein D.M."/>
            <person name="Xuan P."/>
            <person name="Del Fabbro C."/>
            <person name="Aramini V."/>
            <person name="Copetti D."/>
            <person name="Gonzalez S."/>
            <person name="Horner D.S."/>
            <person name="Falchi R."/>
            <person name="Lucas S."/>
            <person name="Mica E."/>
            <person name="Maldonado J."/>
            <person name="Lazzari B."/>
            <person name="Bielenberg D."/>
            <person name="Pirona R."/>
            <person name="Miculan M."/>
            <person name="Barakat A."/>
            <person name="Testolin R."/>
            <person name="Stella A."/>
            <person name="Tartarini S."/>
            <person name="Tonutti P."/>
            <person name="Arus P."/>
            <person name="Orellana A."/>
            <person name="Wells C."/>
            <person name="Main D."/>
            <person name="Vizzotto G."/>
            <person name="Silva H."/>
            <person name="Salamini F."/>
            <person name="Schmutz J."/>
            <person name="Morgante M."/>
            <person name="Rokhsar D.S."/>
        </authorList>
    </citation>
    <scope>NUCLEOTIDE SEQUENCE [LARGE SCALE GENOMIC DNA]</scope>
    <source>
        <strain evidence="2">cv. Nemared</strain>
    </source>
</reference>
<keyword evidence="2" id="KW-1185">Reference proteome</keyword>
<dbReference type="EMBL" id="CM007657">
    <property type="protein sequence ID" value="ONH96172.1"/>
    <property type="molecule type" value="Genomic_DNA"/>
</dbReference>
<protein>
    <submittedName>
        <fullName evidence="1">Uncharacterized protein</fullName>
    </submittedName>
</protein>
<dbReference type="AlphaFoldDB" id="M5VX18"/>
<dbReference type="HOGENOM" id="CLU_2431151_0_0_1"/>
<organism evidence="1 2">
    <name type="scientific">Prunus persica</name>
    <name type="common">Peach</name>
    <name type="synonym">Amygdalus persica</name>
    <dbReference type="NCBI Taxonomy" id="3760"/>
    <lineage>
        <taxon>Eukaryota</taxon>
        <taxon>Viridiplantae</taxon>
        <taxon>Streptophyta</taxon>
        <taxon>Embryophyta</taxon>
        <taxon>Tracheophyta</taxon>
        <taxon>Spermatophyta</taxon>
        <taxon>Magnoliopsida</taxon>
        <taxon>eudicotyledons</taxon>
        <taxon>Gunneridae</taxon>
        <taxon>Pentapetalae</taxon>
        <taxon>rosids</taxon>
        <taxon>fabids</taxon>
        <taxon>Rosales</taxon>
        <taxon>Rosaceae</taxon>
        <taxon>Amygdaloideae</taxon>
        <taxon>Amygdaleae</taxon>
        <taxon>Prunus</taxon>
    </lineage>
</organism>
<dbReference type="Gramene" id="ONH96172">
    <property type="protein sequence ID" value="ONH96172"/>
    <property type="gene ID" value="PRUPE_7G111100"/>
</dbReference>
<accession>M5VX18</accession>
<proteinExistence type="predicted"/>
<evidence type="ECO:0000313" key="2">
    <source>
        <dbReference type="Proteomes" id="UP000006882"/>
    </source>
</evidence>